<accession>A0A9D4ZM78</accession>
<comment type="caution">
    <text evidence="1">The sequence shown here is derived from an EMBL/GenBank/DDBJ whole genome shotgun (WGS) entry which is preliminary data.</text>
</comment>
<dbReference type="AlphaFoldDB" id="A0A9D4ZM78"/>
<reference evidence="1" key="1">
    <citation type="submission" date="2021-01" db="EMBL/GenBank/DDBJ databases">
        <title>Adiantum capillus-veneris genome.</title>
        <authorList>
            <person name="Fang Y."/>
            <person name="Liao Q."/>
        </authorList>
    </citation>
    <scope>NUCLEOTIDE SEQUENCE</scope>
    <source>
        <strain evidence="1">H3</strain>
        <tissue evidence="1">Leaf</tissue>
    </source>
</reference>
<evidence type="ECO:0000313" key="2">
    <source>
        <dbReference type="Proteomes" id="UP000886520"/>
    </source>
</evidence>
<dbReference type="EMBL" id="JABFUD020000007">
    <property type="protein sequence ID" value="KAI5077875.1"/>
    <property type="molecule type" value="Genomic_DNA"/>
</dbReference>
<organism evidence="1 2">
    <name type="scientific">Adiantum capillus-veneris</name>
    <name type="common">Maidenhair fern</name>
    <dbReference type="NCBI Taxonomy" id="13818"/>
    <lineage>
        <taxon>Eukaryota</taxon>
        <taxon>Viridiplantae</taxon>
        <taxon>Streptophyta</taxon>
        <taxon>Embryophyta</taxon>
        <taxon>Tracheophyta</taxon>
        <taxon>Polypodiopsida</taxon>
        <taxon>Polypodiidae</taxon>
        <taxon>Polypodiales</taxon>
        <taxon>Pteridineae</taxon>
        <taxon>Pteridaceae</taxon>
        <taxon>Vittarioideae</taxon>
        <taxon>Adiantum</taxon>
    </lineage>
</organism>
<sequence>MLLQHAQIAKQKELLTQAETKIFENTSKAEMTQVDAELAKKSALWSEEVELAKIQSKNVATTYEKPS</sequence>
<evidence type="ECO:0000313" key="1">
    <source>
        <dbReference type="EMBL" id="KAI5077875.1"/>
    </source>
</evidence>
<name>A0A9D4ZM78_ADICA</name>
<keyword evidence="2" id="KW-1185">Reference proteome</keyword>
<dbReference type="Proteomes" id="UP000886520">
    <property type="component" value="Chromosome 7"/>
</dbReference>
<protein>
    <submittedName>
        <fullName evidence="1">Uncharacterized protein</fullName>
    </submittedName>
</protein>
<gene>
    <name evidence="1" type="ORF">GOP47_0007699</name>
</gene>
<proteinExistence type="predicted"/>
<dbReference type="OrthoDB" id="6080404at2759"/>